<dbReference type="CDD" id="cd20071">
    <property type="entry name" value="SET_SMYD"/>
    <property type="match status" value="1"/>
</dbReference>
<evidence type="ECO:0000256" key="6">
    <source>
        <dbReference type="ARBA" id="ARBA00048619"/>
    </source>
</evidence>
<gene>
    <name evidence="8" type="ORF">EJ08DRAFT_553306</name>
</gene>
<dbReference type="PANTHER" id="PTHR46402">
    <property type="entry name" value="SET AND MYND DOMAIN-CONTAINING PROTEIN 5"/>
    <property type="match status" value="1"/>
</dbReference>
<protein>
    <recommendedName>
        <fullName evidence="5">Histone-lysine N-methyltransferase SET5</fullName>
    </recommendedName>
    <alternativeName>
        <fullName evidence="4">SET domain-containing protein 5</fullName>
    </alternativeName>
</protein>
<comment type="catalytic activity">
    <reaction evidence="6">
        <text>L-lysyl-[histone] + S-adenosyl-L-methionine = N(6)-methyl-L-lysyl-[histone] + S-adenosyl-L-homocysteine + H(+)</text>
        <dbReference type="Rhea" id="RHEA:10024"/>
        <dbReference type="Rhea" id="RHEA-COMP:9845"/>
        <dbReference type="Rhea" id="RHEA-COMP:9846"/>
        <dbReference type="ChEBI" id="CHEBI:15378"/>
        <dbReference type="ChEBI" id="CHEBI:29969"/>
        <dbReference type="ChEBI" id="CHEBI:57856"/>
        <dbReference type="ChEBI" id="CHEBI:59789"/>
        <dbReference type="ChEBI" id="CHEBI:61929"/>
    </reaction>
    <physiologicalReaction direction="left-to-right" evidence="6">
        <dbReference type="Rhea" id="RHEA:10025"/>
    </physiologicalReaction>
</comment>
<organism evidence="8 9">
    <name type="scientific">Tothia fuscella</name>
    <dbReference type="NCBI Taxonomy" id="1048955"/>
    <lineage>
        <taxon>Eukaryota</taxon>
        <taxon>Fungi</taxon>
        <taxon>Dikarya</taxon>
        <taxon>Ascomycota</taxon>
        <taxon>Pezizomycotina</taxon>
        <taxon>Dothideomycetes</taxon>
        <taxon>Pleosporomycetidae</taxon>
        <taxon>Venturiales</taxon>
        <taxon>Cylindrosympodiaceae</taxon>
        <taxon>Tothia</taxon>
    </lineage>
</organism>
<keyword evidence="2" id="KW-0808">Transferase</keyword>
<evidence type="ECO:0000313" key="9">
    <source>
        <dbReference type="Proteomes" id="UP000800235"/>
    </source>
</evidence>
<dbReference type="Pfam" id="PF00856">
    <property type="entry name" value="SET"/>
    <property type="match status" value="1"/>
</dbReference>
<evidence type="ECO:0000256" key="3">
    <source>
        <dbReference type="ARBA" id="ARBA00022691"/>
    </source>
</evidence>
<sequence length="312" mass="35212">SLSNGTVLMTSYPWMPDTMLRRDAEPMKILGQALKKASYSKCKLTLSTIEGDDIYGIKARKSSRKDEVLFIDHTMTAVTTRDNACPVCLGDMSLNAISLECCGTQFCRSVCGKLAVTSFHAALCGKQSEFAGINEHEPATKCRTLLLERCLAIIIQEINSQGNTPTHPLHSTSLRRLTAGYHGAAIRWTYDADVVWPTQMMQSMGVDIFADDRYDTWVIQAIQYRLKNNASDKTGEFYLRGVFPIYSMLNHDCSPNMKWSHIDNGSRIIVIAARDIKKGEELFIDYGDVQDKARPERRRILDQWFDCECPKC</sequence>
<dbReference type="Gene3D" id="6.10.140.2220">
    <property type="match status" value="1"/>
</dbReference>
<dbReference type="Gene3D" id="2.170.270.10">
    <property type="entry name" value="SET domain"/>
    <property type="match status" value="1"/>
</dbReference>
<reference evidence="8" key="1">
    <citation type="journal article" date="2020" name="Stud. Mycol.">
        <title>101 Dothideomycetes genomes: a test case for predicting lifestyles and emergence of pathogens.</title>
        <authorList>
            <person name="Haridas S."/>
            <person name="Albert R."/>
            <person name="Binder M."/>
            <person name="Bloem J."/>
            <person name="Labutti K."/>
            <person name="Salamov A."/>
            <person name="Andreopoulos B."/>
            <person name="Baker S."/>
            <person name="Barry K."/>
            <person name="Bills G."/>
            <person name="Bluhm B."/>
            <person name="Cannon C."/>
            <person name="Castanera R."/>
            <person name="Culley D."/>
            <person name="Daum C."/>
            <person name="Ezra D."/>
            <person name="Gonzalez J."/>
            <person name="Henrissat B."/>
            <person name="Kuo A."/>
            <person name="Liang C."/>
            <person name="Lipzen A."/>
            <person name="Lutzoni F."/>
            <person name="Magnuson J."/>
            <person name="Mondo S."/>
            <person name="Nolan M."/>
            <person name="Ohm R."/>
            <person name="Pangilinan J."/>
            <person name="Park H.-J."/>
            <person name="Ramirez L."/>
            <person name="Alfaro M."/>
            <person name="Sun H."/>
            <person name="Tritt A."/>
            <person name="Yoshinaga Y."/>
            <person name="Zwiers L.-H."/>
            <person name="Turgeon B."/>
            <person name="Goodwin S."/>
            <person name="Spatafora J."/>
            <person name="Crous P."/>
            <person name="Grigoriev I."/>
        </authorList>
    </citation>
    <scope>NUCLEOTIDE SEQUENCE</scope>
    <source>
        <strain evidence="8">CBS 130266</strain>
    </source>
</reference>
<evidence type="ECO:0000256" key="1">
    <source>
        <dbReference type="ARBA" id="ARBA00022603"/>
    </source>
</evidence>
<accession>A0A9P4NSW4</accession>
<evidence type="ECO:0000256" key="4">
    <source>
        <dbReference type="ARBA" id="ARBA00042380"/>
    </source>
</evidence>
<name>A0A9P4NSW4_9PEZI</name>
<evidence type="ECO:0000259" key="7">
    <source>
        <dbReference type="PROSITE" id="PS50280"/>
    </source>
</evidence>
<feature type="non-terminal residue" evidence="8">
    <location>
        <position position="312"/>
    </location>
</feature>
<dbReference type="InterPro" id="IPR001214">
    <property type="entry name" value="SET_dom"/>
</dbReference>
<dbReference type="SMART" id="SM00317">
    <property type="entry name" value="SET"/>
    <property type="match status" value="1"/>
</dbReference>
<dbReference type="GO" id="GO:0032259">
    <property type="term" value="P:methylation"/>
    <property type="evidence" value="ECO:0007669"/>
    <property type="project" value="UniProtKB-KW"/>
</dbReference>
<dbReference type="Proteomes" id="UP000800235">
    <property type="component" value="Unassembled WGS sequence"/>
</dbReference>
<dbReference type="PROSITE" id="PS50280">
    <property type="entry name" value="SET"/>
    <property type="match status" value="1"/>
</dbReference>
<proteinExistence type="predicted"/>
<evidence type="ECO:0000256" key="5">
    <source>
        <dbReference type="ARBA" id="ARBA00044528"/>
    </source>
</evidence>
<keyword evidence="1" id="KW-0489">Methyltransferase</keyword>
<dbReference type="GO" id="GO:0042799">
    <property type="term" value="F:histone H4K20 methyltransferase activity"/>
    <property type="evidence" value="ECO:0007669"/>
    <property type="project" value="TreeGrafter"/>
</dbReference>
<dbReference type="InterPro" id="IPR046341">
    <property type="entry name" value="SET_dom_sf"/>
</dbReference>
<dbReference type="SUPFAM" id="SSF82199">
    <property type="entry name" value="SET domain"/>
    <property type="match status" value="1"/>
</dbReference>
<dbReference type="AlphaFoldDB" id="A0A9P4NSW4"/>
<keyword evidence="3" id="KW-0949">S-adenosyl-L-methionine</keyword>
<dbReference type="Gene3D" id="1.10.220.160">
    <property type="match status" value="1"/>
</dbReference>
<dbReference type="OrthoDB" id="438641at2759"/>
<feature type="domain" description="SET" evidence="7">
    <location>
        <begin position="42"/>
        <end position="287"/>
    </location>
</feature>
<dbReference type="GO" id="GO:0045814">
    <property type="term" value="P:negative regulation of gene expression, epigenetic"/>
    <property type="evidence" value="ECO:0007669"/>
    <property type="project" value="TreeGrafter"/>
</dbReference>
<feature type="non-terminal residue" evidence="8">
    <location>
        <position position="1"/>
    </location>
</feature>
<dbReference type="EMBL" id="MU007034">
    <property type="protein sequence ID" value="KAF2431082.1"/>
    <property type="molecule type" value="Genomic_DNA"/>
</dbReference>
<evidence type="ECO:0000256" key="2">
    <source>
        <dbReference type="ARBA" id="ARBA00022679"/>
    </source>
</evidence>
<keyword evidence="9" id="KW-1185">Reference proteome</keyword>
<dbReference type="PANTHER" id="PTHR46402:SF2">
    <property type="entry name" value="HISTONE-LYSINE N-TRIMETHYLTRANSFERASE SMYD5"/>
    <property type="match status" value="1"/>
</dbReference>
<comment type="caution">
    <text evidence="8">The sequence shown here is derived from an EMBL/GenBank/DDBJ whole genome shotgun (WGS) entry which is preliminary data.</text>
</comment>
<evidence type="ECO:0000313" key="8">
    <source>
        <dbReference type="EMBL" id="KAF2431082.1"/>
    </source>
</evidence>